<keyword evidence="3" id="KW-1185">Reference proteome</keyword>
<protein>
    <submittedName>
        <fullName evidence="2">Uncharacterized protein</fullName>
    </submittedName>
</protein>
<evidence type="ECO:0000256" key="1">
    <source>
        <dbReference type="SAM" id="Coils"/>
    </source>
</evidence>
<comment type="caution">
    <text evidence="2">The sequence shown here is derived from an EMBL/GenBank/DDBJ whole genome shotgun (WGS) entry which is preliminary data.</text>
</comment>
<dbReference type="OrthoDB" id="410381at2759"/>
<dbReference type="AlphaFoldDB" id="A0A8J5CQV9"/>
<gene>
    <name evidence="2" type="ORF">GWK47_054087</name>
</gene>
<evidence type="ECO:0000313" key="3">
    <source>
        <dbReference type="Proteomes" id="UP000770661"/>
    </source>
</evidence>
<organism evidence="2 3">
    <name type="scientific">Chionoecetes opilio</name>
    <name type="common">Atlantic snow crab</name>
    <name type="synonym">Cancer opilio</name>
    <dbReference type="NCBI Taxonomy" id="41210"/>
    <lineage>
        <taxon>Eukaryota</taxon>
        <taxon>Metazoa</taxon>
        <taxon>Ecdysozoa</taxon>
        <taxon>Arthropoda</taxon>
        <taxon>Crustacea</taxon>
        <taxon>Multicrustacea</taxon>
        <taxon>Malacostraca</taxon>
        <taxon>Eumalacostraca</taxon>
        <taxon>Eucarida</taxon>
        <taxon>Decapoda</taxon>
        <taxon>Pleocyemata</taxon>
        <taxon>Brachyura</taxon>
        <taxon>Eubrachyura</taxon>
        <taxon>Majoidea</taxon>
        <taxon>Majidae</taxon>
        <taxon>Chionoecetes</taxon>
    </lineage>
</organism>
<dbReference type="EMBL" id="JACEEZ010017361">
    <property type="protein sequence ID" value="KAG0717601.1"/>
    <property type="molecule type" value="Genomic_DNA"/>
</dbReference>
<reference evidence="2" key="1">
    <citation type="submission" date="2020-07" db="EMBL/GenBank/DDBJ databases">
        <title>The High-quality genome of the commercially important snow crab, Chionoecetes opilio.</title>
        <authorList>
            <person name="Jeong J.-H."/>
            <person name="Ryu S."/>
        </authorList>
    </citation>
    <scope>NUCLEOTIDE SEQUENCE</scope>
    <source>
        <strain evidence="2">MADBK_172401_WGS</strain>
        <tissue evidence="2">Digestive gland</tissue>
    </source>
</reference>
<keyword evidence="1" id="KW-0175">Coiled coil</keyword>
<feature type="coiled-coil region" evidence="1">
    <location>
        <begin position="92"/>
        <end position="126"/>
    </location>
</feature>
<dbReference type="Proteomes" id="UP000770661">
    <property type="component" value="Unassembled WGS sequence"/>
</dbReference>
<accession>A0A8J5CQV9</accession>
<proteinExistence type="predicted"/>
<name>A0A8J5CQV9_CHIOP</name>
<sequence>MEYECLKEKRVNVKEERNGRWKLRDADWDYFREVVSNEDWKLGENGLRAERGVDEMNERLLRKLNKVAEESIGRTSKRANGRTMKSWWNNEIDKARKERKQSNRKCRSLRKNRSNSEAERIEYERAWEEYKSKQKEVKCLVRKARVNEERKVIRELREKGEEGGREWYKFLRGEESKHTGNVEELVVNGRSLREKKEMARAVEDFWKDIGGVNEPDSDLGNVTLGRKIEEMMDEEIRMDEIEGYVRKLKNGKAPGMDGIPNELYREGGEGVIEGMHELFDIYGERKGCLVPGMTVE</sequence>
<evidence type="ECO:0000313" key="2">
    <source>
        <dbReference type="EMBL" id="KAG0717601.1"/>
    </source>
</evidence>